<keyword evidence="1" id="KW-1133">Transmembrane helix</keyword>
<proteinExistence type="predicted"/>
<sequence length="68" mass="7875">MKKFALVLIILLIGLIVYNVTNIDFTDSLSSVPNQHVYMRLVANILVLISLVFSYRRYSRKTDNQSQK</sequence>
<keyword evidence="3" id="KW-1185">Reference proteome</keyword>
<dbReference type="STRING" id="1077936.SAMN05421545_2638"/>
<accession>A0A1N6YPU0</accession>
<name>A0A1N6YPU0_9BACT</name>
<evidence type="ECO:0000313" key="2">
    <source>
        <dbReference type="EMBL" id="SIR16576.1"/>
    </source>
</evidence>
<dbReference type="Proteomes" id="UP000185924">
    <property type="component" value="Unassembled WGS sequence"/>
</dbReference>
<evidence type="ECO:0000313" key="3">
    <source>
        <dbReference type="Proteomes" id="UP000185924"/>
    </source>
</evidence>
<keyword evidence="1" id="KW-0472">Membrane</keyword>
<gene>
    <name evidence="2" type="ORF">SAMN05421545_2638</name>
</gene>
<dbReference type="RefSeq" id="WP_076422430.1">
    <property type="nucleotide sequence ID" value="NZ_FTNM01000003.1"/>
</dbReference>
<keyword evidence="1" id="KW-0812">Transmembrane</keyword>
<dbReference type="OrthoDB" id="9907712at2"/>
<protein>
    <submittedName>
        <fullName evidence="2">Uncharacterized protein</fullName>
    </submittedName>
</protein>
<feature type="transmembrane region" description="Helical" evidence="1">
    <location>
        <begin position="35"/>
        <end position="55"/>
    </location>
</feature>
<reference evidence="3" key="1">
    <citation type="submission" date="2017-01" db="EMBL/GenBank/DDBJ databases">
        <authorList>
            <person name="Varghese N."/>
            <person name="Submissions S."/>
        </authorList>
    </citation>
    <scope>NUCLEOTIDE SEQUENCE [LARGE SCALE GENOMIC DNA]</scope>
    <source>
        <strain evidence="3">DM9</strain>
    </source>
</reference>
<organism evidence="2 3">
    <name type="scientific">Pontibacter lucknowensis</name>
    <dbReference type="NCBI Taxonomy" id="1077936"/>
    <lineage>
        <taxon>Bacteria</taxon>
        <taxon>Pseudomonadati</taxon>
        <taxon>Bacteroidota</taxon>
        <taxon>Cytophagia</taxon>
        <taxon>Cytophagales</taxon>
        <taxon>Hymenobacteraceae</taxon>
        <taxon>Pontibacter</taxon>
    </lineage>
</organism>
<dbReference type="EMBL" id="FTNM01000003">
    <property type="protein sequence ID" value="SIR16576.1"/>
    <property type="molecule type" value="Genomic_DNA"/>
</dbReference>
<evidence type="ECO:0000256" key="1">
    <source>
        <dbReference type="SAM" id="Phobius"/>
    </source>
</evidence>
<dbReference type="AlphaFoldDB" id="A0A1N6YPU0"/>